<feature type="domain" description="Thioesterase" evidence="1">
    <location>
        <begin position="120"/>
        <end position="195"/>
    </location>
</feature>
<dbReference type="CDD" id="cd03443">
    <property type="entry name" value="PaaI_thioesterase"/>
    <property type="match status" value="1"/>
</dbReference>
<dbReference type="PANTHER" id="PTHR47260:SF3">
    <property type="entry name" value="THIOESTERASE FAMILY PROTEIN (AFU_ORTHOLOGUE AFUA_7G03960)"/>
    <property type="match status" value="1"/>
</dbReference>
<dbReference type="Proteomes" id="UP000019373">
    <property type="component" value="Unassembled WGS sequence"/>
</dbReference>
<dbReference type="HOGENOM" id="CLU_052827_4_0_1"/>
<dbReference type="AlphaFoldDB" id="U1GV78"/>
<protein>
    <recommendedName>
        <fullName evidence="1">Thioesterase domain-containing protein</fullName>
    </recommendedName>
</protein>
<proteinExistence type="predicted"/>
<gene>
    <name evidence="2" type="ORF">EPUS_01322</name>
</gene>
<dbReference type="Gene3D" id="3.10.129.10">
    <property type="entry name" value="Hotdog Thioesterase"/>
    <property type="match status" value="1"/>
</dbReference>
<dbReference type="InterPro" id="IPR029069">
    <property type="entry name" value="HotDog_dom_sf"/>
</dbReference>
<accession>U1GV78</accession>
<dbReference type="OrthoDB" id="506431at2759"/>
<organism evidence="2 3">
    <name type="scientific">Endocarpon pusillum (strain Z07020 / HMAS-L-300199)</name>
    <name type="common">Lichen-forming fungus</name>
    <dbReference type="NCBI Taxonomy" id="1263415"/>
    <lineage>
        <taxon>Eukaryota</taxon>
        <taxon>Fungi</taxon>
        <taxon>Dikarya</taxon>
        <taxon>Ascomycota</taxon>
        <taxon>Pezizomycotina</taxon>
        <taxon>Eurotiomycetes</taxon>
        <taxon>Chaetothyriomycetidae</taxon>
        <taxon>Verrucariales</taxon>
        <taxon>Verrucariaceae</taxon>
        <taxon>Endocarpon</taxon>
    </lineage>
</organism>
<dbReference type="PANTHER" id="PTHR47260">
    <property type="entry name" value="UPF0644 PROTEIN PB2B4.06"/>
    <property type="match status" value="1"/>
</dbReference>
<evidence type="ECO:0000259" key="1">
    <source>
        <dbReference type="Pfam" id="PF03061"/>
    </source>
</evidence>
<reference evidence="3" key="1">
    <citation type="journal article" date="2014" name="BMC Genomics">
        <title>Genome characteristics reveal the impact of lichenization on lichen-forming fungus Endocarpon pusillum Hedwig (Verrucariales, Ascomycota).</title>
        <authorList>
            <person name="Wang Y.-Y."/>
            <person name="Liu B."/>
            <person name="Zhang X.-Y."/>
            <person name="Zhou Q.-M."/>
            <person name="Zhang T."/>
            <person name="Li H."/>
            <person name="Yu Y.-F."/>
            <person name="Zhang X.-L."/>
            <person name="Hao X.-Y."/>
            <person name="Wang M."/>
            <person name="Wang L."/>
            <person name="Wei J.-C."/>
        </authorList>
    </citation>
    <scope>NUCLEOTIDE SEQUENCE [LARGE SCALE GENOMIC DNA]</scope>
    <source>
        <strain evidence="3">Z07020 / HMAS-L-300199</strain>
    </source>
</reference>
<dbReference type="OMA" id="DAMAFWI"/>
<dbReference type="InterPro" id="IPR052061">
    <property type="entry name" value="PTE-AB_protein"/>
</dbReference>
<keyword evidence="3" id="KW-1185">Reference proteome</keyword>
<name>U1GV78_ENDPU</name>
<dbReference type="InterPro" id="IPR006683">
    <property type="entry name" value="Thioestr_dom"/>
</dbReference>
<dbReference type="Pfam" id="PF03061">
    <property type="entry name" value="4HBT"/>
    <property type="match status" value="1"/>
</dbReference>
<dbReference type="eggNOG" id="ENOG502SQRZ">
    <property type="taxonomic scope" value="Eukaryota"/>
</dbReference>
<dbReference type="SUPFAM" id="SSF54637">
    <property type="entry name" value="Thioesterase/thiol ester dehydrase-isomerase"/>
    <property type="match status" value="1"/>
</dbReference>
<evidence type="ECO:0000313" key="3">
    <source>
        <dbReference type="Proteomes" id="UP000019373"/>
    </source>
</evidence>
<dbReference type="EMBL" id="KE720795">
    <property type="protein sequence ID" value="ERF75956.1"/>
    <property type="molecule type" value="Genomic_DNA"/>
</dbReference>
<sequence length="212" mass="23323">MNADTQDSPAPAAAISHFKSTTWAGKYLDSSSYRLIPTSPRYLKATGEDAFFARTINTPTTIPYCLSLCRHDLKLPEGGSPFNRIASPSTKSSPSPTPSVFDCVWLLHLAEPGINGHPRTAHGGVLACILDELTGMCAILHQADRSIPIYTASLETRFKAPVILPTDVICRAWVTRKEGRKYWLRAHILDERGTVMTEGEALLIESKTKEKL</sequence>
<evidence type="ECO:0000313" key="2">
    <source>
        <dbReference type="EMBL" id="ERF75956.1"/>
    </source>
</evidence>
<dbReference type="RefSeq" id="XP_007786805.1">
    <property type="nucleotide sequence ID" value="XM_007788615.1"/>
</dbReference>
<dbReference type="GeneID" id="19236380"/>